<name>A0A1J9S190_9PEZI</name>
<feature type="compositionally biased region" description="Polar residues" evidence="1">
    <location>
        <begin position="555"/>
        <end position="566"/>
    </location>
</feature>
<dbReference type="AlphaFoldDB" id="A0A1J9S190"/>
<dbReference type="InterPro" id="IPR057684">
    <property type="entry name" value="DUF7924"/>
</dbReference>
<feature type="compositionally biased region" description="Polar residues" evidence="1">
    <location>
        <begin position="221"/>
        <end position="242"/>
    </location>
</feature>
<dbReference type="Pfam" id="PF25545">
    <property type="entry name" value="DUF7924"/>
    <property type="match status" value="1"/>
</dbReference>
<sequence>MAPQTRFSTLRRSGRAAASPAKTITKPTATATATGRRGRPKKKPLPSAPATRRPVQKPASSLFSGQSELHVLIRCTQLGKGRQDAQVAAPKDCLLNTADSKIRRGNGRSVRLTSHCCSIALTGRGQQDQLGTLQPQNPLPPNPNLAPERRNQRRKRRGAKDTVEASPQPRQEDIHPIRSWLQGTPEVPPTEDIMAGSARRKSAKAVNPGDILRIQALQRIQNQSQNGATEQEESASQPNGSRASDKRSPDYKKRSHREMLEYGVDGVSLIMAEVKQNQSDADLKTESRTLLQTLTTHSRKKVSDEAPGGKFHQDTIEALLERMHMQNERGVAQEMSAVVCPSAGALGDRSSSDKKLKETYSYLVNLWDQPWERSVLAPVFTKPPQPDYCVGFSRKAFSQSQRDTLTIMASEKTTFMQANRMYFPFLTCEVKAPTESIEVADNQNGYSMLVAVRSMVDLFRAAKTDFTGSGHIMAFSISYNHEWVYIHAYYPILDGEETTIYRRKVYKYNLSPDETTDTRRSWNFVRNVYEIWAPRLRDRLRDAIDAVAFNMVHPSTQAASEPSAQSHVRRSTAPRDPDAMSIATDGASNASPATTRRAASEHDTEGPAAKRPRR</sequence>
<feature type="region of interest" description="Disordered" evidence="1">
    <location>
        <begin position="555"/>
        <end position="614"/>
    </location>
</feature>
<organism evidence="3 4">
    <name type="scientific">Diplodia corticola</name>
    <dbReference type="NCBI Taxonomy" id="236234"/>
    <lineage>
        <taxon>Eukaryota</taxon>
        <taxon>Fungi</taxon>
        <taxon>Dikarya</taxon>
        <taxon>Ascomycota</taxon>
        <taxon>Pezizomycotina</taxon>
        <taxon>Dothideomycetes</taxon>
        <taxon>Dothideomycetes incertae sedis</taxon>
        <taxon>Botryosphaeriales</taxon>
        <taxon>Botryosphaeriaceae</taxon>
        <taxon>Diplodia</taxon>
    </lineage>
</organism>
<feature type="region of interest" description="Disordered" evidence="1">
    <location>
        <begin position="221"/>
        <end position="257"/>
    </location>
</feature>
<feature type="region of interest" description="Disordered" evidence="1">
    <location>
        <begin position="128"/>
        <end position="207"/>
    </location>
</feature>
<gene>
    <name evidence="3" type="ORF">BKCO1_27000117</name>
</gene>
<feature type="compositionally biased region" description="Polar residues" evidence="1">
    <location>
        <begin position="1"/>
        <end position="11"/>
    </location>
</feature>
<proteinExistence type="predicted"/>
<comment type="caution">
    <text evidence="3">The sequence shown here is derived from an EMBL/GenBank/DDBJ whole genome shotgun (WGS) entry which is preliminary data.</text>
</comment>
<evidence type="ECO:0000313" key="4">
    <source>
        <dbReference type="Proteomes" id="UP000183809"/>
    </source>
</evidence>
<feature type="compositionally biased region" description="Basic and acidic residues" evidence="1">
    <location>
        <begin position="243"/>
        <end position="257"/>
    </location>
</feature>
<evidence type="ECO:0000313" key="3">
    <source>
        <dbReference type="EMBL" id="OJD33788.1"/>
    </source>
</evidence>
<keyword evidence="4" id="KW-1185">Reference proteome</keyword>
<feature type="domain" description="DUF7924" evidence="2">
    <location>
        <begin position="316"/>
        <end position="544"/>
    </location>
</feature>
<dbReference type="PANTHER" id="PTHR42470">
    <property type="entry name" value="VAST DOMAIN-CONTAINING PROTEIN"/>
    <property type="match status" value="1"/>
</dbReference>
<feature type="region of interest" description="Disordered" evidence="1">
    <location>
        <begin position="1"/>
        <end position="63"/>
    </location>
</feature>
<dbReference type="GeneID" id="31013785"/>
<evidence type="ECO:0000256" key="1">
    <source>
        <dbReference type="SAM" id="MobiDB-lite"/>
    </source>
</evidence>
<dbReference type="STRING" id="236234.A0A1J9S190"/>
<dbReference type="EMBL" id="MNUE01000027">
    <property type="protein sequence ID" value="OJD33788.1"/>
    <property type="molecule type" value="Genomic_DNA"/>
</dbReference>
<reference evidence="3 4" key="1">
    <citation type="submission" date="2016-10" db="EMBL/GenBank/DDBJ databases">
        <title>Proteomics and genomics reveal pathogen-plant mechanisms compatible with a hemibiotrophic lifestyle of Diplodia corticola.</title>
        <authorList>
            <person name="Fernandes I."/>
            <person name="De Jonge R."/>
            <person name="Van De Peer Y."/>
            <person name="Devreese B."/>
            <person name="Alves A."/>
            <person name="Esteves A.C."/>
        </authorList>
    </citation>
    <scope>NUCLEOTIDE SEQUENCE [LARGE SCALE GENOMIC DNA]</scope>
    <source>
        <strain evidence="3 4">CBS 112549</strain>
    </source>
</reference>
<feature type="compositionally biased region" description="Low complexity" evidence="1">
    <location>
        <begin position="16"/>
        <end position="34"/>
    </location>
</feature>
<dbReference type="OrthoDB" id="5132737at2759"/>
<protein>
    <recommendedName>
        <fullName evidence="2">DUF7924 domain-containing protein</fullName>
    </recommendedName>
</protein>
<dbReference type="RefSeq" id="XP_020130048.1">
    <property type="nucleotide sequence ID" value="XM_020273524.1"/>
</dbReference>
<evidence type="ECO:0000259" key="2">
    <source>
        <dbReference type="Pfam" id="PF25545"/>
    </source>
</evidence>
<dbReference type="PANTHER" id="PTHR42470:SF2">
    <property type="match status" value="1"/>
</dbReference>
<accession>A0A1J9S190</accession>
<dbReference type="Proteomes" id="UP000183809">
    <property type="component" value="Unassembled WGS sequence"/>
</dbReference>